<proteinExistence type="inferred from homology"/>
<dbReference type="Gene3D" id="3.10.120.10">
    <property type="entry name" value="Cytochrome b5-like heme/steroid binding domain"/>
    <property type="match status" value="1"/>
</dbReference>
<dbReference type="HOGENOM" id="CLU_020639_1_1_1"/>
<dbReference type="Pfam" id="PF00173">
    <property type="entry name" value="Cyt-b5"/>
    <property type="match status" value="1"/>
</dbReference>
<accession>K1VUB2</accession>
<keyword evidence="21" id="KW-1185">Reference proteome</keyword>
<dbReference type="OrthoDB" id="1925334at2759"/>
<dbReference type="InterPro" id="IPR001199">
    <property type="entry name" value="Cyt_B5-like_heme/steroid-bd"/>
</dbReference>
<evidence type="ECO:0000256" key="8">
    <source>
        <dbReference type="ARBA" id="ARBA00022723"/>
    </source>
</evidence>
<comment type="subunit">
    <text evidence="4">Homotetramer.</text>
</comment>
<comment type="catalytic activity">
    <reaction evidence="12">
        <text>(S)-lactate + 2 Fe(III)-[cytochrome c] = 2 Fe(II)-[cytochrome c] + pyruvate + 2 H(+)</text>
        <dbReference type="Rhea" id="RHEA:19909"/>
        <dbReference type="Rhea" id="RHEA-COMP:10350"/>
        <dbReference type="Rhea" id="RHEA-COMP:14399"/>
        <dbReference type="ChEBI" id="CHEBI:15361"/>
        <dbReference type="ChEBI" id="CHEBI:15378"/>
        <dbReference type="ChEBI" id="CHEBI:16651"/>
        <dbReference type="ChEBI" id="CHEBI:29033"/>
        <dbReference type="ChEBI" id="CHEBI:29034"/>
        <dbReference type="EC" id="1.1.2.3"/>
    </reaction>
    <physiologicalReaction direction="left-to-right" evidence="12">
        <dbReference type="Rhea" id="RHEA:19910"/>
    </physiologicalReaction>
</comment>
<comment type="similarity">
    <text evidence="14">In the N-terminal section; belongs to the cytochrome b5 family.</text>
</comment>
<dbReference type="InterPro" id="IPR013785">
    <property type="entry name" value="Aldolase_TIM"/>
</dbReference>
<evidence type="ECO:0000256" key="3">
    <source>
        <dbReference type="ARBA" id="ARBA00004569"/>
    </source>
</evidence>
<dbReference type="PANTHER" id="PTHR10578:SF104">
    <property type="entry name" value="CYTOCHROME B2, MITOCHONDRIAL-RELATED"/>
    <property type="match status" value="1"/>
</dbReference>
<evidence type="ECO:0000256" key="5">
    <source>
        <dbReference type="ARBA" id="ARBA00022617"/>
    </source>
</evidence>
<dbReference type="SUPFAM" id="SSF55856">
    <property type="entry name" value="Cytochrome b5-like heme/steroid binding domain"/>
    <property type="match status" value="1"/>
</dbReference>
<dbReference type="STRING" id="1220162.K1VUB2"/>
<sequence length="630" mass="67476">MRYPAVGPVRHSAVPMDRVTPTRHSLRYYVLPRVFGRPLLTIQHHVQSRADTTTPPRRAAGPPRSATALLPTHPAELRHRRRPLVIVQNAGQGQARRAPLLRCSLGGGIYVASRPPSRPTPPLHPNSSKGGKKLIPLSEVAKHNQPGDLWIVINGRVLDLSNYAGQHPGGTAILQTWAGKDASALFNAIHSPGIVEERLLSQQPGAYIGDIDPSTLPTPSHSGSSVSAGSSATAGSAPVADHEITLDEIIGLPDLDAAAEQRMSPKGWAYISAGATDMSSLAANRQAFNEIWFRPRVLVDVKDVDTSTSFLGSPSSVPFFIAPTGMSKLAGPEGEPGLATVAGKEGLVQFISTNSSAPLDKILEGRSADDQVQFFQLYVDKNRDNSEKLLKRCNEHPGVRAVFVTVDCPAPGKREADERVRTTAVLESGTSGGVVQADKRGGGVGRTTGQYIDPKLNWDDLRWLRSQTPMPIGVKGVQSVEDAIRCADAGVDAIYLSNHGGRALDGSPPALYTLLELRKLRPDVFDKCEVYIDGGVRRGTDIVKALCLGARGVGLGRPFLYALSFGQDGVHHAVDILKDEVETTMRLLGVNKLSELGPHLVNTKALEGKIATELAYGPNEEKSTSAPKTK</sequence>
<dbReference type="EC" id="1.1.2.3" evidence="15"/>
<evidence type="ECO:0000256" key="17">
    <source>
        <dbReference type="SAM" id="MobiDB-lite"/>
    </source>
</evidence>
<comment type="subcellular location">
    <subcellularLocation>
        <location evidence="3">Mitochondrion intermembrane space</location>
    </subcellularLocation>
</comment>
<dbReference type="InterPro" id="IPR037458">
    <property type="entry name" value="L-MDH/L-LDH_FMN-bd"/>
</dbReference>
<evidence type="ECO:0000256" key="16">
    <source>
        <dbReference type="ARBA" id="ARBA00068515"/>
    </source>
</evidence>
<keyword evidence="7" id="KW-0288">FMN</keyword>
<protein>
    <recommendedName>
        <fullName evidence="16">L-lactate dehydrogenase (cytochrome)</fullName>
        <ecNumber evidence="15">1.1.2.3</ecNumber>
    </recommendedName>
</protein>
<comment type="similarity">
    <text evidence="13">In the C-terminal section; belongs to the FMN-dependent alpha-hydroxy acid dehydrogenase family.</text>
</comment>
<dbReference type="PROSITE" id="PS50255">
    <property type="entry name" value="CYTOCHROME_B5_2"/>
    <property type="match status" value="1"/>
</dbReference>
<evidence type="ECO:0000256" key="15">
    <source>
        <dbReference type="ARBA" id="ARBA00066458"/>
    </source>
</evidence>
<evidence type="ECO:0000256" key="1">
    <source>
        <dbReference type="ARBA" id="ARBA00001917"/>
    </source>
</evidence>
<evidence type="ECO:0000256" key="9">
    <source>
        <dbReference type="ARBA" id="ARBA00023002"/>
    </source>
</evidence>
<evidence type="ECO:0000259" key="18">
    <source>
        <dbReference type="PROSITE" id="PS50255"/>
    </source>
</evidence>
<name>K1VUB2_TRIAC</name>
<evidence type="ECO:0000259" key="19">
    <source>
        <dbReference type="PROSITE" id="PS51349"/>
    </source>
</evidence>
<dbReference type="CDD" id="cd02922">
    <property type="entry name" value="FCB2_FMN"/>
    <property type="match status" value="1"/>
</dbReference>
<dbReference type="eggNOG" id="KOG0537">
    <property type="taxonomic scope" value="Eukaryota"/>
</dbReference>
<keyword evidence="11" id="KW-0496">Mitochondrion</keyword>
<gene>
    <name evidence="20" type="ORF">A1Q2_01566</name>
</gene>
<feature type="domain" description="FMN hydroxy acid dehydrogenase" evidence="19">
    <location>
        <begin position="244"/>
        <end position="606"/>
    </location>
</feature>
<evidence type="ECO:0000313" key="21">
    <source>
        <dbReference type="Proteomes" id="UP000006757"/>
    </source>
</evidence>
<comment type="caution">
    <text evidence="20">The sequence shown here is derived from an EMBL/GenBank/DDBJ whole genome shotgun (WGS) entry which is preliminary data.</text>
</comment>
<dbReference type="GO" id="GO:0004460">
    <property type="term" value="F:L-lactate dehydrogenase (cytochrome) activity"/>
    <property type="evidence" value="ECO:0007669"/>
    <property type="project" value="UniProtKB-EC"/>
</dbReference>
<dbReference type="InterPro" id="IPR037396">
    <property type="entry name" value="FMN_HAD"/>
</dbReference>
<evidence type="ECO:0000256" key="2">
    <source>
        <dbReference type="ARBA" id="ARBA00001970"/>
    </source>
</evidence>
<evidence type="ECO:0000256" key="12">
    <source>
        <dbReference type="ARBA" id="ARBA00052399"/>
    </source>
</evidence>
<evidence type="ECO:0000313" key="20">
    <source>
        <dbReference type="EMBL" id="EKD04091.1"/>
    </source>
</evidence>
<dbReference type="InterPro" id="IPR000262">
    <property type="entry name" value="FMN-dep_DH"/>
</dbReference>
<evidence type="ECO:0000256" key="13">
    <source>
        <dbReference type="ARBA" id="ARBA00061137"/>
    </source>
</evidence>
<dbReference type="GO" id="GO:0005758">
    <property type="term" value="C:mitochondrial intermembrane space"/>
    <property type="evidence" value="ECO:0007669"/>
    <property type="project" value="UniProtKB-SubCell"/>
</dbReference>
<keyword evidence="5" id="KW-0349">Heme</keyword>
<comment type="cofactor">
    <cofactor evidence="1">
        <name>FMN</name>
        <dbReference type="ChEBI" id="CHEBI:58210"/>
    </cofactor>
</comment>
<evidence type="ECO:0000256" key="7">
    <source>
        <dbReference type="ARBA" id="ARBA00022643"/>
    </source>
</evidence>
<dbReference type="eggNOG" id="KOG0538">
    <property type="taxonomic scope" value="Eukaryota"/>
</dbReference>
<dbReference type="Pfam" id="PF01070">
    <property type="entry name" value="FMN_dh"/>
    <property type="match status" value="1"/>
</dbReference>
<dbReference type="OMA" id="WDITEFI"/>
<feature type="compositionally biased region" description="Low complexity" evidence="17">
    <location>
        <begin position="217"/>
        <end position="237"/>
    </location>
</feature>
<dbReference type="FunCoup" id="K1VUB2">
    <property type="interactions" value="79"/>
</dbReference>
<feature type="region of interest" description="Disordered" evidence="17">
    <location>
        <begin position="210"/>
        <end position="237"/>
    </location>
</feature>
<comment type="cofactor">
    <cofactor evidence="2">
        <name>heme b</name>
        <dbReference type="ChEBI" id="CHEBI:60344"/>
    </cofactor>
</comment>
<keyword evidence="9" id="KW-0560">Oxidoreductase</keyword>
<dbReference type="InterPro" id="IPR036400">
    <property type="entry name" value="Cyt_B5-like_heme/steroid_sf"/>
</dbReference>
<dbReference type="SMART" id="SM01117">
    <property type="entry name" value="Cyt-b5"/>
    <property type="match status" value="1"/>
</dbReference>
<dbReference type="AlphaFoldDB" id="K1VUB2"/>
<organism evidence="20 21">
    <name type="scientific">Trichosporon asahii var. asahii (strain CBS 8904)</name>
    <name type="common">Yeast</name>
    <dbReference type="NCBI Taxonomy" id="1220162"/>
    <lineage>
        <taxon>Eukaryota</taxon>
        <taxon>Fungi</taxon>
        <taxon>Dikarya</taxon>
        <taxon>Basidiomycota</taxon>
        <taxon>Agaricomycotina</taxon>
        <taxon>Tremellomycetes</taxon>
        <taxon>Trichosporonales</taxon>
        <taxon>Trichosporonaceae</taxon>
        <taxon>Trichosporon</taxon>
    </lineage>
</organism>
<dbReference type="InParanoid" id="K1VUB2"/>
<feature type="compositionally biased region" description="Low complexity" evidence="17">
    <location>
        <begin position="49"/>
        <end position="68"/>
    </location>
</feature>
<dbReference type="SUPFAM" id="SSF51395">
    <property type="entry name" value="FMN-linked oxidoreductases"/>
    <property type="match status" value="1"/>
</dbReference>
<evidence type="ECO:0000256" key="11">
    <source>
        <dbReference type="ARBA" id="ARBA00023128"/>
    </source>
</evidence>
<dbReference type="PROSITE" id="PS51349">
    <property type="entry name" value="FMN_HYDROXY_ACID_DH_2"/>
    <property type="match status" value="1"/>
</dbReference>
<dbReference type="Proteomes" id="UP000006757">
    <property type="component" value="Unassembled WGS sequence"/>
</dbReference>
<evidence type="ECO:0000256" key="10">
    <source>
        <dbReference type="ARBA" id="ARBA00023004"/>
    </source>
</evidence>
<reference evidence="20 21" key="1">
    <citation type="journal article" date="2012" name="Eukaryot. Cell">
        <title>Genome sequence of the Trichosporon asahii environmental strain CBS 8904.</title>
        <authorList>
            <person name="Yang R.Y."/>
            <person name="Li H.T."/>
            <person name="Zhu H."/>
            <person name="Zhou G.P."/>
            <person name="Wang M."/>
            <person name="Wang L."/>
        </authorList>
    </citation>
    <scope>NUCLEOTIDE SEQUENCE [LARGE SCALE GENOMIC DNA]</scope>
    <source>
        <strain evidence="20 21">CBS 8904</strain>
    </source>
</reference>
<dbReference type="PANTHER" id="PTHR10578">
    <property type="entry name" value="S -2-HYDROXY-ACID OXIDASE-RELATED"/>
    <property type="match status" value="1"/>
</dbReference>
<keyword evidence="10" id="KW-0408">Iron</keyword>
<dbReference type="Gene3D" id="3.20.20.70">
    <property type="entry name" value="Aldolase class I"/>
    <property type="match status" value="1"/>
</dbReference>
<feature type="domain" description="Cytochrome b5 heme-binding" evidence="18">
    <location>
        <begin position="132"/>
        <end position="212"/>
    </location>
</feature>
<keyword evidence="6" id="KW-0285">Flavoprotein</keyword>
<evidence type="ECO:0000256" key="14">
    <source>
        <dbReference type="ARBA" id="ARBA00061589"/>
    </source>
</evidence>
<feature type="region of interest" description="Disordered" evidence="17">
    <location>
        <begin position="46"/>
        <end position="73"/>
    </location>
</feature>
<keyword evidence="8" id="KW-0479">Metal-binding</keyword>
<evidence type="ECO:0000256" key="4">
    <source>
        <dbReference type="ARBA" id="ARBA00011881"/>
    </source>
</evidence>
<evidence type="ECO:0000256" key="6">
    <source>
        <dbReference type="ARBA" id="ARBA00022630"/>
    </source>
</evidence>
<dbReference type="FunFam" id="3.20.20.70:FF:000062">
    <property type="entry name" value="Cytochrome b2, mitochondrial, putative"/>
    <property type="match status" value="1"/>
</dbReference>
<dbReference type="GO" id="GO:0046872">
    <property type="term" value="F:metal ion binding"/>
    <property type="evidence" value="ECO:0007669"/>
    <property type="project" value="UniProtKB-KW"/>
</dbReference>
<dbReference type="EMBL" id="AMBO01000234">
    <property type="protein sequence ID" value="EKD04091.1"/>
    <property type="molecule type" value="Genomic_DNA"/>
</dbReference>